<organism evidence="1 2">
    <name type="scientific">Bacillus salacetis</name>
    <dbReference type="NCBI Taxonomy" id="2315464"/>
    <lineage>
        <taxon>Bacteria</taxon>
        <taxon>Bacillati</taxon>
        <taxon>Bacillota</taxon>
        <taxon>Bacilli</taxon>
        <taxon>Bacillales</taxon>
        <taxon>Bacillaceae</taxon>
        <taxon>Bacillus</taxon>
    </lineage>
</organism>
<evidence type="ECO:0000313" key="1">
    <source>
        <dbReference type="EMBL" id="RIW28512.1"/>
    </source>
</evidence>
<proteinExistence type="predicted"/>
<comment type="caution">
    <text evidence="1">The sequence shown here is derived from an EMBL/GenBank/DDBJ whole genome shotgun (WGS) entry which is preliminary data.</text>
</comment>
<sequence length="217" mass="25635">MGKRKLPKFNTGDTVVVTIYGTVGKVTNIKLLEGEYLYEVNESEGLFKEDCLRLLDEYDGYLLEQEQIDIEYKFLFGDLVKVKGYDQDIFKIVGFRTEIWRYKEDSWEDVIYELTRITDGEWLEADEDELTLIADYDQAETYIKKYGIMLPAKKNQAVLPSPRYQDDNYVDRLLDHYNDYKALYYLFNDKKYKRKMNSIVDQLKSHLGLNSDVIGKD</sequence>
<evidence type="ECO:0008006" key="3">
    <source>
        <dbReference type="Google" id="ProtNLM"/>
    </source>
</evidence>
<gene>
    <name evidence="1" type="ORF">D3H55_21740</name>
</gene>
<dbReference type="RefSeq" id="WP_119549414.1">
    <property type="nucleotide sequence ID" value="NZ_QXIR01000044.1"/>
</dbReference>
<evidence type="ECO:0000313" key="2">
    <source>
        <dbReference type="Proteomes" id="UP000265801"/>
    </source>
</evidence>
<dbReference type="AlphaFoldDB" id="A0A3A1QQF6"/>
<dbReference type="EMBL" id="QXIR01000044">
    <property type="protein sequence ID" value="RIW28512.1"/>
    <property type="molecule type" value="Genomic_DNA"/>
</dbReference>
<keyword evidence="2" id="KW-1185">Reference proteome</keyword>
<dbReference type="Proteomes" id="UP000265801">
    <property type="component" value="Unassembled WGS sequence"/>
</dbReference>
<dbReference type="OrthoDB" id="2629010at2"/>
<accession>A0A3A1QQF6</accession>
<protein>
    <recommendedName>
        <fullName evidence="3">YodN</fullName>
    </recommendedName>
</protein>
<reference evidence="1 2" key="1">
    <citation type="submission" date="2018-09" db="EMBL/GenBank/DDBJ databases">
        <title>Bacillus saliacetes sp. nov., isolated from Thai shrimp paste (Ka-pi).</title>
        <authorList>
            <person name="Daroonpunt R."/>
            <person name="Tanasupawat S."/>
            <person name="Yiamsombut S."/>
        </authorList>
    </citation>
    <scope>NUCLEOTIDE SEQUENCE [LARGE SCALE GENOMIC DNA]</scope>
    <source>
        <strain evidence="1 2">SKP7-4</strain>
    </source>
</reference>
<name>A0A3A1QQF6_9BACI</name>